<comment type="caution">
    <text evidence="2">The sequence shown here is derived from an EMBL/GenBank/DDBJ whole genome shotgun (WGS) entry which is preliminary data.</text>
</comment>
<feature type="compositionally biased region" description="Low complexity" evidence="1">
    <location>
        <begin position="29"/>
        <end position="41"/>
    </location>
</feature>
<keyword evidence="3" id="KW-1185">Reference proteome</keyword>
<feature type="region of interest" description="Disordered" evidence="1">
    <location>
        <begin position="1"/>
        <end position="74"/>
    </location>
</feature>
<evidence type="ECO:0000313" key="3">
    <source>
        <dbReference type="Proteomes" id="UP001230426"/>
    </source>
</evidence>
<accession>A0ABT9R5P2</accession>
<evidence type="ECO:0000313" key="2">
    <source>
        <dbReference type="EMBL" id="MDP9864458.1"/>
    </source>
</evidence>
<organism evidence="2 3">
    <name type="scientific">Streptosporangium brasiliense</name>
    <dbReference type="NCBI Taxonomy" id="47480"/>
    <lineage>
        <taxon>Bacteria</taxon>
        <taxon>Bacillati</taxon>
        <taxon>Actinomycetota</taxon>
        <taxon>Actinomycetes</taxon>
        <taxon>Streptosporangiales</taxon>
        <taxon>Streptosporangiaceae</taxon>
        <taxon>Streptosporangium</taxon>
    </lineage>
</organism>
<dbReference type="EMBL" id="JAUSRB010000002">
    <property type="protein sequence ID" value="MDP9864458.1"/>
    <property type="molecule type" value="Genomic_DNA"/>
</dbReference>
<gene>
    <name evidence="2" type="ORF">J2S55_003724</name>
</gene>
<evidence type="ECO:0000256" key="1">
    <source>
        <dbReference type="SAM" id="MobiDB-lite"/>
    </source>
</evidence>
<protein>
    <submittedName>
        <fullName evidence="2">Uncharacterized protein</fullName>
    </submittedName>
</protein>
<proteinExistence type="predicted"/>
<feature type="compositionally biased region" description="Basic and acidic residues" evidence="1">
    <location>
        <begin position="53"/>
        <end position="74"/>
    </location>
</feature>
<sequence length="74" mass="8201">MLNITLKTDGPIFGGAFPRCPETSRSETSRPQSNRSQSNRSETSRPRGSRPADGPERAPLREKVPPPRGERERG</sequence>
<name>A0ABT9R5P2_9ACTN</name>
<reference evidence="2 3" key="1">
    <citation type="submission" date="2023-07" db="EMBL/GenBank/DDBJ databases">
        <title>Sequencing the genomes of 1000 actinobacteria strains.</title>
        <authorList>
            <person name="Klenk H.-P."/>
        </authorList>
    </citation>
    <scope>NUCLEOTIDE SEQUENCE [LARGE SCALE GENOMIC DNA]</scope>
    <source>
        <strain evidence="2 3">DSM 44109</strain>
    </source>
</reference>
<dbReference type="Proteomes" id="UP001230426">
    <property type="component" value="Unassembled WGS sequence"/>
</dbReference>